<dbReference type="EMBL" id="LXWW01000255">
    <property type="protein sequence ID" value="OAO14375.1"/>
    <property type="molecule type" value="Genomic_DNA"/>
</dbReference>
<accession>A0A196SBE5</accession>
<evidence type="ECO:0000256" key="1">
    <source>
        <dbReference type="ARBA" id="ARBA00004123"/>
    </source>
</evidence>
<dbReference type="GO" id="GO:0008270">
    <property type="term" value="F:zinc ion binding"/>
    <property type="evidence" value="ECO:0007669"/>
    <property type="project" value="UniProtKB-KW"/>
</dbReference>
<evidence type="ECO:0000259" key="11">
    <source>
        <dbReference type="PROSITE" id="PS51044"/>
    </source>
</evidence>
<dbReference type="OrthoDB" id="47490at2759"/>
<dbReference type="UniPathway" id="UPA00886"/>
<evidence type="ECO:0000256" key="10">
    <source>
        <dbReference type="PROSITE-ProRule" id="PRU00452"/>
    </source>
</evidence>
<dbReference type="InterPro" id="IPR004181">
    <property type="entry name" value="Znf_MIZ"/>
</dbReference>
<keyword evidence="6 10" id="KW-0863">Zinc-finger</keyword>
<keyword evidence="4" id="KW-0808">Transferase</keyword>
<dbReference type="InterPro" id="IPR026846">
    <property type="entry name" value="Nse2(Mms21)"/>
</dbReference>
<comment type="pathway">
    <text evidence="2">Protein modification; protein sumoylation.</text>
</comment>
<dbReference type="PANTHER" id="PTHR21330">
    <property type="entry name" value="E3 SUMO-PROTEIN LIGASE NSE2"/>
    <property type="match status" value="1"/>
</dbReference>
<protein>
    <recommendedName>
        <fullName evidence="11">SP-RING-type domain-containing protein</fullName>
    </recommendedName>
</protein>
<dbReference type="SUPFAM" id="SSF57850">
    <property type="entry name" value="RING/U-box"/>
    <property type="match status" value="1"/>
</dbReference>
<evidence type="ECO:0000256" key="3">
    <source>
        <dbReference type="ARBA" id="ARBA00008212"/>
    </source>
</evidence>
<dbReference type="PROSITE" id="PS51044">
    <property type="entry name" value="ZF_SP_RING"/>
    <property type="match status" value="1"/>
</dbReference>
<keyword evidence="13" id="KW-1185">Reference proteome</keyword>
<keyword evidence="5" id="KW-0479">Metal-binding</keyword>
<evidence type="ECO:0000313" key="13">
    <source>
        <dbReference type="Proteomes" id="UP000078348"/>
    </source>
</evidence>
<dbReference type="Proteomes" id="UP000078348">
    <property type="component" value="Unassembled WGS sequence"/>
</dbReference>
<comment type="subcellular location">
    <subcellularLocation>
        <location evidence="1">Nucleus</location>
    </subcellularLocation>
</comment>
<evidence type="ECO:0000313" key="12">
    <source>
        <dbReference type="EMBL" id="OAO14375.1"/>
    </source>
</evidence>
<keyword evidence="9" id="KW-0539">Nucleus</keyword>
<dbReference type="GO" id="GO:0061665">
    <property type="term" value="F:SUMO ligase activity"/>
    <property type="evidence" value="ECO:0007669"/>
    <property type="project" value="TreeGrafter"/>
</dbReference>
<sequence>MQAMFLSKDAKDIARKTLEIDPEADVEEQRQIVVDAAQLEMIDAKKEELILHCLNQYQNSIDITGENMEDAIGRIVQERLGSTNTTSHRFVKDFNDMKRSMTARNRNNDDDIEIDGVEMDTKSRLLCPISRERFVHPVRNKGCKHTYSRDAIVNLIGHKTSVKCPVKGCNKNVSLNSLEDDEEMMWLLEQ</sequence>
<evidence type="ECO:0000256" key="5">
    <source>
        <dbReference type="ARBA" id="ARBA00022723"/>
    </source>
</evidence>
<dbReference type="AlphaFoldDB" id="A0A196SBE5"/>
<dbReference type="STRING" id="478820.A0A196SBE5"/>
<dbReference type="PANTHER" id="PTHR21330:SF1">
    <property type="entry name" value="E3 SUMO-PROTEIN LIGASE NSE2"/>
    <property type="match status" value="1"/>
</dbReference>
<dbReference type="Gene3D" id="3.30.40.10">
    <property type="entry name" value="Zinc/RING finger domain, C3HC4 (zinc finger)"/>
    <property type="match status" value="1"/>
</dbReference>
<dbReference type="GO" id="GO:0005634">
    <property type="term" value="C:nucleus"/>
    <property type="evidence" value="ECO:0007669"/>
    <property type="project" value="UniProtKB-SubCell"/>
</dbReference>
<dbReference type="Pfam" id="PF11789">
    <property type="entry name" value="zf-Nse"/>
    <property type="match status" value="1"/>
</dbReference>
<reference evidence="12 13" key="1">
    <citation type="submission" date="2016-05" db="EMBL/GenBank/DDBJ databases">
        <title>Nuclear genome of Blastocystis sp. subtype 1 NandII.</title>
        <authorList>
            <person name="Gentekaki E."/>
            <person name="Curtis B."/>
            <person name="Stairs C."/>
            <person name="Eme L."/>
            <person name="Herman E."/>
            <person name="Klimes V."/>
            <person name="Arias M.C."/>
            <person name="Elias M."/>
            <person name="Hilliou F."/>
            <person name="Klute M."/>
            <person name="Malik S.-B."/>
            <person name="Pightling A."/>
            <person name="Rachubinski R."/>
            <person name="Salas D."/>
            <person name="Schlacht A."/>
            <person name="Suga H."/>
            <person name="Archibald J."/>
            <person name="Ball S.G."/>
            <person name="Clark G."/>
            <person name="Dacks J."/>
            <person name="Van Der Giezen M."/>
            <person name="Tsaousis A."/>
            <person name="Roger A."/>
        </authorList>
    </citation>
    <scope>NUCLEOTIDE SEQUENCE [LARGE SCALE GENOMIC DNA]</scope>
    <source>
        <strain evidence="13">ATCC 50177 / NandII</strain>
    </source>
</reference>
<comment type="caution">
    <text evidence="12">The sequence shown here is derived from an EMBL/GenBank/DDBJ whole genome shotgun (WGS) entry which is preliminary data.</text>
</comment>
<dbReference type="GO" id="GO:0016925">
    <property type="term" value="P:protein sumoylation"/>
    <property type="evidence" value="ECO:0007669"/>
    <property type="project" value="UniProtKB-UniPathway"/>
</dbReference>
<evidence type="ECO:0000256" key="8">
    <source>
        <dbReference type="ARBA" id="ARBA00022833"/>
    </source>
</evidence>
<organism evidence="12 13">
    <name type="scientific">Blastocystis sp. subtype 1 (strain ATCC 50177 / NandII)</name>
    <dbReference type="NCBI Taxonomy" id="478820"/>
    <lineage>
        <taxon>Eukaryota</taxon>
        <taxon>Sar</taxon>
        <taxon>Stramenopiles</taxon>
        <taxon>Bigyra</taxon>
        <taxon>Opalozoa</taxon>
        <taxon>Opalinata</taxon>
        <taxon>Blastocystidae</taxon>
        <taxon>Blastocystis</taxon>
    </lineage>
</organism>
<feature type="domain" description="SP-RING-type" evidence="11">
    <location>
        <begin position="108"/>
        <end position="190"/>
    </location>
</feature>
<comment type="similarity">
    <text evidence="3">Belongs to the NSE2 family.</text>
</comment>
<keyword evidence="8" id="KW-0862">Zinc</keyword>
<dbReference type="GO" id="GO:0000724">
    <property type="term" value="P:double-strand break repair via homologous recombination"/>
    <property type="evidence" value="ECO:0007669"/>
    <property type="project" value="InterPro"/>
</dbReference>
<evidence type="ECO:0000256" key="6">
    <source>
        <dbReference type="ARBA" id="ARBA00022771"/>
    </source>
</evidence>
<gene>
    <name evidence="12" type="ORF">AV274_3965</name>
</gene>
<dbReference type="InterPro" id="IPR013083">
    <property type="entry name" value="Znf_RING/FYVE/PHD"/>
</dbReference>
<evidence type="ECO:0000256" key="7">
    <source>
        <dbReference type="ARBA" id="ARBA00022786"/>
    </source>
</evidence>
<proteinExistence type="inferred from homology"/>
<name>A0A196SBE5_BLAHN</name>
<evidence type="ECO:0000256" key="4">
    <source>
        <dbReference type="ARBA" id="ARBA00022679"/>
    </source>
</evidence>
<keyword evidence="7" id="KW-0833">Ubl conjugation pathway</keyword>
<evidence type="ECO:0000256" key="9">
    <source>
        <dbReference type="ARBA" id="ARBA00023242"/>
    </source>
</evidence>
<evidence type="ECO:0000256" key="2">
    <source>
        <dbReference type="ARBA" id="ARBA00004718"/>
    </source>
</evidence>
<dbReference type="CDD" id="cd16651">
    <property type="entry name" value="SPL-RING_NSE2"/>
    <property type="match status" value="1"/>
</dbReference>
<dbReference type="GO" id="GO:0030915">
    <property type="term" value="C:Smc5-Smc6 complex"/>
    <property type="evidence" value="ECO:0007669"/>
    <property type="project" value="InterPro"/>
</dbReference>